<keyword evidence="4 6" id="KW-0472">Membrane</keyword>
<dbReference type="GO" id="GO:0005886">
    <property type="term" value="C:plasma membrane"/>
    <property type="evidence" value="ECO:0007669"/>
    <property type="project" value="InterPro"/>
</dbReference>
<dbReference type="PANTHER" id="PTHR36985:SF1">
    <property type="entry name" value="TRANSLOCATION AND ASSEMBLY MODULE SUBUNIT TAMB"/>
    <property type="match status" value="1"/>
</dbReference>
<organism evidence="8 9">
    <name type="scientific">Nonlabens marinus S1-08</name>
    <dbReference type="NCBI Taxonomy" id="1454201"/>
    <lineage>
        <taxon>Bacteria</taxon>
        <taxon>Pseudomonadati</taxon>
        <taxon>Bacteroidota</taxon>
        <taxon>Flavobacteriia</taxon>
        <taxon>Flavobacteriales</taxon>
        <taxon>Flavobacteriaceae</taxon>
        <taxon>Nonlabens</taxon>
    </lineage>
</organism>
<dbReference type="GO" id="GO:0009306">
    <property type="term" value="P:protein secretion"/>
    <property type="evidence" value="ECO:0007669"/>
    <property type="project" value="InterPro"/>
</dbReference>
<evidence type="ECO:0000256" key="6">
    <source>
        <dbReference type="SAM" id="Phobius"/>
    </source>
</evidence>
<dbReference type="OrthoDB" id="9811276at2"/>
<evidence type="ECO:0000313" key="8">
    <source>
        <dbReference type="EMBL" id="BAO56641.1"/>
    </source>
</evidence>
<evidence type="ECO:0000256" key="3">
    <source>
        <dbReference type="ARBA" id="ARBA00022989"/>
    </source>
</evidence>
<feature type="region of interest" description="Disordered" evidence="5">
    <location>
        <begin position="1667"/>
        <end position="1692"/>
    </location>
</feature>
<name>W8W0N6_9FLAO</name>
<keyword evidence="3 6" id="KW-1133">Transmembrane helix</keyword>
<dbReference type="KEGG" id="nmf:NMS_2632"/>
<dbReference type="PANTHER" id="PTHR36985">
    <property type="entry name" value="TRANSLOCATION AND ASSEMBLY MODULE SUBUNIT TAMB"/>
    <property type="match status" value="1"/>
</dbReference>
<keyword evidence="2 6" id="KW-0812">Transmembrane</keyword>
<sequence>MSDQENKKTENSPRKYRWLRRLGRIFLGFFIFLVALVLFIRSPWGQGIIVDQVVNYVEGKTGTEVSVEKLFVTFDGDIQLDGLYLADQQGDTLFYSKHLEADVPLWPIIQGNGYSIENANWNGFKARISRKDTISGFNYQFLIDAFAVEDTTTTTEPLQLSIGDLDFKNFDITLKDEVDNLNAVIKFDEFQLSMNELDLEKMIVDIDQISLKNAIVSYDKDTVAAFAKAEKDSDPNTDSTIAEAITDDAGDSPLPLITVGNLKLDQVKLAYESVPDAINLNSFIGFLETSISKADVQNSSYVVDFITLNNSEITLRMRTVGAPEPFVFEWPELDIAVKDIDLNNNDLLYTLDDATVTKGYFNPNALDFDKVHLVAEDFVYQNAEASVDIKELSGSEASGIVVNQLGAQAYMSDTKIMVADLNAQVNNNSLQGKVELGFSSMNQFMVNPENLSVDAQIPSYKIDLSDVFLFAPELRSNKYLATLSQRLLTGSLKASGSTKNLGIPNLVTNWGNETAIIASGSLRNATDVENLYVDFPSIKMRSTRKDLTKFISEKELGIQPPERFSLAGSLQGRLDDIETKATLTTSNGSIELNGGFKNQEVLSFNAIVKAQEVDLGVLLQNPQYGKLNLDIEARGSGNSLNDLDAMVDATINSFTYSGYEIQNLPITGNFKDGNGAVTSTYRDDNIDLDLNSQIVLDSVATQANLQLDIEGVDLRAFGITNQNVKAAGKLTANFKGNLENYEVTTNVADGIAVYDQQSYLLGNVNLRAYVQPDSTAVDVKNKMLDLQLRSNTDPANLASALQRHIDRYLTTSTAMDTIPPVVMKIKGTVSPSPILRDVILPSLEALDTVNISVDFNERDRKLNTDITVPYFRYAGSEIDSLLITSRSDATDLRFSVGFKDLEAGPLGIKRTKLTGVIAQNELNLDFISYDDDEKLMQFGSTLSRKRNQQGTEDLIFKLKLEDLILNKQRWSIPDGNSVVYTDETILFNNFKLSNDAQSIEMRNDITGIEKQHVGLLLENFRLQAFLSFLNPDEKLASGRLNGQFVLEDVFQKMGFSADLRIDDFNVLQVPLGVLSLDANSGNGDLYSMNMTVKGENVDLDLTGDYRVDPVAAELNLGLDLQKLNMSTVTGIASEFLSEGKGNVSGSMKLTGTTLDPVYEGQFNFNNAGFTVNMLNAPFTVKDEILQVDNKGITMNNFEITDADNNSFIVDGTVGTENLLNPTFDLRMTANNFTALNSTAKDNELYYGKATFDARATITGDLNVPVVDLTLDVDDSTNVTYVIPPTELDIVQREGIVQFVNKENPDDILTQTEEESATLTGYDITADLKISSGAKINVIVDPSTGDNLQVAGDGDLKFRMTPNGRMTLAGRYEISDGFYELSLYDIVSRRFELAKGGSVSWSGDPFDANLDVRAIYKVETSASALMASQTSGADVTTKNRFRQELPFLVYLNVDGELMQPVISFRLDMPEDEQGAIGGQVYGRVQQLNNQDQELNKQVFSLLVLNKFFPTSGADGSSGGTAAIARDNINQALSDQLNQFGGQLLGNTGVDLNFGLDSYTDYQGNSPQERTQLDVTASKKLLDDRLIVSVGSEVDLQGSASEEEGPTPVIGNVSIEYLLTESGQWRLKGFRRNQYDNVIDGQLIISGISLIFTKEFNEFKNLFAKTVKEEADKAKKEEEKNARKEEETEVDKNN</sequence>
<feature type="domain" description="Translocation and assembly module TamB C-terminal" evidence="7">
    <location>
        <begin position="1197"/>
        <end position="1654"/>
    </location>
</feature>
<comment type="subcellular location">
    <subcellularLocation>
        <location evidence="1">Membrane</location>
        <topology evidence="1">Single-pass membrane protein</topology>
    </subcellularLocation>
</comment>
<evidence type="ECO:0000256" key="5">
    <source>
        <dbReference type="SAM" id="MobiDB-lite"/>
    </source>
</evidence>
<evidence type="ECO:0000256" key="2">
    <source>
        <dbReference type="ARBA" id="ARBA00022692"/>
    </source>
</evidence>
<keyword evidence="9" id="KW-1185">Reference proteome</keyword>
<accession>W8W0N6</accession>
<reference evidence="8 9" key="1">
    <citation type="journal article" date="2014" name="Proc. Natl. Acad. Sci. U.S.A.">
        <title>Functional characterization of flavobacteria rhodopsins reveals a unique class of light-driven chloride pump in bacteria.</title>
        <authorList>
            <person name="Yoshizawa S."/>
            <person name="Kumagai Y."/>
            <person name="Kim H."/>
            <person name="Ogura Y."/>
            <person name="Hayashi T."/>
            <person name="Iwasaki W."/>
            <person name="DeLong E.F."/>
            <person name="Kogure K."/>
        </authorList>
    </citation>
    <scope>NUCLEOTIDE SEQUENCE [LARGE SCALE GENOMIC DNA]</scope>
    <source>
        <strain evidence="8 9">S1-08</strain>
    </source>
</reference>
<dbReference type="RefSeq" id="WP_041497149.1">
    <property type="nucleotide sequence ID" value="NZ_AP014548.1"/>
</dbReference>
<evidence type="ECO:0000313" key="9">
    <source>
        <dbReference type="Proteomes" id="UP000031760"/>
    </source>
</evidence>
<dbReference type="InterPro" id="IPR007452">
    <property type="entry name" value="TamB_C"/>
</dbReference>
<dbReference type="STRING" id="1454201.NMS_2632"/>
<proteinExistence type="predicted"/>
<evidence type="ECO:0000256" key="1">
    <source>
        <dbReference type="ARBA" id="ARBA00004167"/>
    </source>
</evidence>
<dbReference type="Pfam" id="PF04357">
    <property type="entry name" value="TamB"/>
    <property type="match status" value="1"/>
</dbReference>
<feature type="transmembrane region" description="Helical" evidence="6">
    <location>
        <begin position="21"/>
        <end position="40"/>
    </location>
</feature>
<protein>
    <recommendedName>
        <fullName evidence="7">Translocation and assembly module TamB C-terminal domain-containing protein</fullName>
    </recommendedName>
</protein>
<dbReference type="Proteomes" id="UP000031760">
    <property type="component" value="Chromosome"/>
</dbReference>
<gene>
    <name evidence="8" type="ORF">NMS_2632</name>
</gene>
<dbReference type="EMBL" id="AP014548">
    <property type="protein sequence ID" value="BAO56641.1"/>
    <property type="molecule type" value="Genomic_DNA"/>
</dbReference>
<evidence type="ECO:0000259" key="7">
    <source>
        <dbReference type="Pfam" id="PF04357"/>
    </source>
</evidence>
<dbReference type="HOGENOM" id="CLU_002997_0_0_10"/>
<evidence type="ECO:0000256" key="4">
    <source>
        <dbReference type="ARBA" id="ARBA00023136"/>
    </source>
</evidence>